<proteinExistence type="predicted"/>
<keyword evidence="2" id="KW-1185">Reference proteome</keyword>
<dbReference type="Pfam" id="PF14356">
    <property type="entry name" value="DUF4403"/>
    <property type="match status" value="1"/>
</dbReference>
<dbReference type="RefSeq" id="WP_190893406.1">
    <property type="nucleotide sequence ID" value="NZ_JACWZY010000067.1"/>
</dbReference>
<gene>
    <name evidence="1" type="ORF">IC229_34205</name>
</gene>
<name>A0A927GAP7_9BACT</name>
<reference evidence="1" key="1">
    <citation type="submission" date="2020-09" db="EMBL/GenBank/DDBJ databases">
        <authorList>
            <person name="Kim M.K."/>
        </authorList>
    </citation>
    <scope>NUCLEOTIDE SEQUENCE</scope>
    <source>
        <strain evidence="1">BT702</strain>
    </source>
</reference>
<sequence length="464" mass="52103">MNAQRIIGFFILLAFVVGGNSCKRVKPAAPVAEAFEPPVTNPVSYMAGNLTFNIRDLEKKINAGLPTTLVTEETFEGKKGEAWRLRVERTGPIKIRYANRRVYMSAPLQVWYSNPIGLRKSEKRKSRPLCALAVNLASPIGVAGNWRLKTQSKFEEYQWIEKPTVRLLGIKVSVQNIAEKILDKRKADIESAIDKAVYRGLRLDKEVGKIWRDMQKPLRIAKVPDNIWLLPKPFSIAAAPVRGDAHRISVPIQIAFRVDTRIGPKPKVDTLERLPRLLHRNALPKSARLEVLAFIPYTDVNKVLARTLETEKLNLMGGNLKIKNAQVYGSGRMLILKTDVGGAVNGTLYFHGTPTYDTLTNTLGIKNVDFDVETKERLFATADWLLHDNLRDTIQAAMVVPLRQQITSIPDKIETAFSKAKAGKKTALDIDTFRLVPQRIVVRPDGVQLLIKVRSKIAVKVKRL</sequence>
<organism evidence="1 2">
    <name type="scientific">Spirosoma profusum</name>
    <dbReference type="NCBI Taxonomy" id="2771354"/>
    <lineage>
        <taxon>Bacteria</taxon>
        <taxon>Pseudomonadati</taxon>
        <taxon>Bacteroidota</taxon>
        <taxon>Cytophagia</taxon>
        <taxon>Cytophagales</taxon>
        <taxon>Cytophagaceae</taxon>
        <taxon>Spirosoma</taxon>
    </lineage>
</organism>
<evidence type="ECO:0000313" key="1">
    <source>
        <dbReference type="EMBL" id="MBD2705711.1"/>
    </source>
</evidence>
<dbReference type="AlphaFoldDB" id="A0A927GAP7"/>
<dbReference type="InterPro" id="IPR025515">
    <property type="entry name" value="DUF4403"/>
</dbReference>
<comment type="caution">
    <text evidence="1">The sequence shown here is derived from an EMBL/GenBank/DDBJ whole genome shotgun (WGS) entry which is preliminary data.</text>
</comment>
<dbReference type="EMBL" id="JACWZY010000067">
    <property type="protein sequence ID" value="MBD2705711.1"/>
    <property type="molecule type" value="Genomic_DNA"/>
</dbReference>
<dbReference type="Proteomes" id="UP000598820">
    <property type="component" value="Unassembled WGS sequence"/>
</dbReference>
<accession>A0A927GAP7</accession>
<evidence type="ECO:0000313" key="2">
    <source>
        <dbReference type="Proteomes" id="UP000598820"/>
    </source>
</evidence>
<protein>
    <submittedName>
        <fullName evidence="1">DUF4403 family protein</fullName>
    </submittedName>
</protein>